<dbReference type="Pfam" id="PF04195">
    <property type="entry name" value="Transposase_28"/>
    <property type="match status" value="1"/>
</dbReference>
<reference evidence="4" key="2">
    <citation type="submission" date="2022-01" db="EMBL/GenBank/DDBJ databases">
        <authorList>
            <person name="Yamashiro T."/>
            <person name="Shiraishi A."/>
            <person name="Satake H."/>
            <person name="Nakayama K."/>
        </authorList>
    </citation>
    <scope>NUCLEOTIDE SEQUENCE</scope>
</reference>
<reference evidence="4" key="1">
    <citation type="journal article" date="2022" name="Int. J. Mol. Sci.">
        <title>Draft Genome of Tanacetum Coccineum: Genomic Comparison of Closely Related Tanacetum-Family Plants.</title>
        <authorList>
            <person name="Yamashiro T."/>
            <person name="Shiraishi A."/>
            <person name="Nakayama K."/>
            <person name="Satake H."/>
        </authorList>
    </citation>
    <scope>NUCLEOTIDE SEQUENCE</scope>
</reference>
<proteinExistence type="predicted"/>
<evidence type="ECO:0000313" key="5">
    <source>
        <dbReference type="Proteomes" id="UP001151760"/>
    </source>
</evidence>
<keyword evidence="2" id="KW-1133">Transmembrane helix</keyword>
<dbReference type="InterPro" id="IPR007321">
    <property type="entry name" value="Transposase_28"/>
</dbReference>
<dbReference type="PANTHER" id="PTHR31099:SF41">
    <property type="entry name" value="TRANSPOSASE (PUTATIVE), GYPSY TYPE-RELATED"/>
    <property type="match status" value="1"/>
</dbReference>
<comment type="caution">
    <text evidence="4">The sequence shown here is derived from an EMBL/GenBank/DDBJ whole genome shotgun (WGS) entry which is preliminary data.</text>
</comment>
<protein>
    <recommendedName>
        <fullName evidence="3">Transposase (putative) gypsy type domain-containing protein</fullName>
    </recommendedName>
</protein>
<feature type="transmembrane region" description="Helical" evidence="2">
    <location>
        <begin position="54"/>
        <end position="74"/>
    </location>
</feature>
<evidence type="ECO:0000256" key="2">
    <source>
        <dbReference type="SAM" id="Phobius"/>
    </source>
</evidence>
<dbReference type="Proteomes" id="UP001151760">
    <property type="component" value="Unassembled WGS sequence"/>
</dbReference>
<dbReference type="PANTHER" id="PTHR31099">
    <property type="entry name" value="OS06G0165300 PROTEIN"/>
    <property type="match status" value="1"/>
</dbReference>
<keyword evidence="2" id="KW-0472">Membrane</keyword>
<dbReference type="EMBL" id="BQNB010009811">
    <property type="protein sequence ID" value="GJS68727.1"/>
    <property type="molecule type" value="Genomic_DNA"/>
</dbReference>
<keyword evidence="2" id="KW-0812">Transmembrane</keyword>
<gene>
    <name evidence="4" type="ORF">Tco_0683292</name>
</gene>
<evidence type="ECO:0000256" key="1">
    <source>
        <dbReference type="SAM" id="MobiDB-lite"/>
    </source>
</evidence>
<accession>A0ABQ4XV99</accession>
<evidence type="ECO:0000259" key="3">
    <source>
        <dbReference type="Pfam" id="PF04195"/>
    </source>
</evidence>
<feature type="compositionally biased region" description="Polar residues" evidence="1">
    <location>
        <begin position="402"/>
        <end position="423"/>
    </location>
</feature>
<keyword evidence="5" id="KW-1185">Reference proteome</keyword>
<feature type="region of interest" description="Disordered" evidence="1">
    <location>
        <begin position="398"/>
        <end position="424"/>
    </location>
</feature>
<feature type="domain" description="Transposase (putative) gypsy type" evidence="3">
    <location>
        <begin position="210"/>
        <end position="264"/>
    </location>
</feature>
<evidence type="ECO:0000313" key="4">
    <source>
        <dbReference type="EMBL" id="GJS68727.1"/>
    </source>
</evidence>
<name>A0ABQ4XV99_9ASTR</name>
<sequence>MVPCSWKGSSDFFRRNEFVSECRMCPKIQGRIDRKNSLLATWPEIPHQSWHRRAFSAVAFVLACWLCSLIMVLNMSMFSLMNAREGEMEFLPPEIASQPCLLRFSSLGRLGCRVLRMAPNVELLRNSSGNSGPDLSFDNSASLERLFSLARVSLAEASKPDLSFGYDLNAMTIKYKIPHDLHPRLPSEEFVMSKLPDDAIGIYHRIFDFSGVRIPFSSFLLALIKHYRVYFSHLGPLGLNKVITFEVLSRSLQIEPTVTLFRVFRLYANKSGFFLIDRWAIPDAMVWRHSDATIDDLRHTAGFFNMADVHRLRAHVIKLRDMPEVMGIHDFLCLPEWTSAEVQEEPHLDVRSVLAQSSGSTTRPNLFVGDYDDKSDGDDDACVEIPLVTPLCSATVIPPLGNQGQSSDAPTAEGSNTRDSQGTGIMVDDAVAPSSGVSRQRPSSRPAPLFRIVSGDAIWNGYLTKRRKTKQKATKPDTGWKSVRCVVFVSSRVEEEGRSVGERPEYVDDREGRRIGGAGVSRRCSDLWRNVSHVGLDLVCLRGEQKFSMRHSHSALMHSLQRHMEYTSDATSHAASDVGEMKGVRTPRRQHGVCHGHRTALMYLGHYIETFSLLSCYRVDPVQFFGCGFVDFFTKYSSSVKLLHVPFISSNVGPANNSGASKTSVVCIVFLYRSRLASRFALRLRTCSSSLFPAVVVGFLLSTGRKRSSLPDLLLLSPSCSSGGSDQSSAPADVFYCDHSPYVSTKFVGFIRIN</sequence>
<organism evidence="4 5">
    <name type="scientific">Tanacetum coccineum</name>
    <dbReference type="NCBI Taxonomy" id="301880"/>
    <lineage>
        <taxon>Eukaryota</taxon>
        <taxon>Viridiplantae</taxon>
        <taxon>Streptophyta</taxon>
        <taxon>Embryophyta</taxon>
        <taxon>Tracheophyta</taxon>
        <taxon>Spermatophyta</taxon>
        <taxon>Magnoliopsida</taxon>
        <taxon>eudicotyledons</taxon>
        <taxon>Gunneridae</taxon>
        <taxon>Pentapetalae</taxon>
        <taxon>asterids</taxon>
        <taxon>campanulids</taxon>
        <taxon>Asterales</taxon>
        <taxon>Asteraceae</taxon>
        <taxon>Asteroideae</taxon>
        <taxon>Anthemideae</taxon>
        <taxon>Anthemidinae</taxon>
        <taxon>Tanacetum</taxon>
    </lineage>
</organism>